<evidence type="ECO:0000259" key="2">
    <source>
        <dbReference type="PROSITE" id="PS51140"/>
    </source>
</evidence>
<dbReference type="RefSeq" id="XP_018734326.1">
    <property type="nucleotide sequence ID" value="XM_018882688.1"/>
</dbReference>
<evidence type="ECO:0000256" key="1">
    <source>
        <dbReference type="SAM" id="MobiDB-lite"/>
    </source>
</evidence>
<dbReference type="SUPFAM" id="SSF46934">
    <property type="entry name" value="UBA-like"/>
    <property type="match status" value="1"/>
</dbReference>
<dbReference type="InterPro" id="IPR009060">
    <property type="entry name" value="UBA-like_sf"/>
</dbReference>
<dbReference type="Gene3D" id="1.10.8.10">
    <property type="entry name" value="DNA helicase RuvA subunit, C-terminal domain"/>
    <property type="match status" value="1"/>
</dbReference>
<evidence type="ECO:0000313" key="3">
    <source>
        <dbReference type="EMBL" id="ANB11849.1"/>
    </source>
</evidence>
<dbReference type="SMART" id="SM00546">
    <property type="entry name" value="CUE"/>
    <property type="match status" value="1"/>
</dbReference>
<dbReference type="OrthoDB" id="9942608at2759"/>
<accession>A0A167CLD9</accession>
<feature type="compositionally biased region" description="Low complexity" evidence="1">
    <location>
        <begin position="384"/>
        <end position="409"/>
    </location>
</feature>
<dbReference type="GeneID" id="30037794"/>
<feature type="compositionally biased region" description="Gly residues" evidence="1">
    <location>
        <begin position="291"/>
        <end position="305"/>
    </location>
</feature>
<dbReference type="EMBL" id="CP014501">
    <property type="protein sequence ID" value="ANB11849.1"/>
    <property type="molecule type" value="Genomic_DNA"/>
</dbReference>
<feature type="compositionally biased region" description="Polar residues" evidence="1">
    <location>
        <begin position="216"/>
        <end position="226"/>
    </location>
</feature>
<dbReference type="PANTHER" id="PTHR16461:SF5">
    <property type="entry name" value="TOLL-INTERACTING PROTEIN"/>
    <property type="match status" value="1"/>
</dbReference>
<protein>
    <submittedName>
        <fullName evidence="3">Cue5p</fullName>
    </submittedName>
</protein>
<dbReference type="GO" id="GO:0031624">
    <property type="term" value="F:ubiquitin conjugating enzyme binding"/>
    <property type="evidence" value="ECO:0007669"/>
    <property type="project" value="TreeGrafter"/>
</dbReference>
<name>A0A167CLD9_9ASCO</name>
<dbReference type="KEGG" id="slb:AWJ20_73"/>
<feature type="region of interest" description="Disordered" evidence="1">
    <location>
        <begin position="286"/>
        <end position="498"/>
    </location>
</feature>
<proteinExistence type="predicted"/>
<keyword evidence="4" id="KW-1185">Reference proteome</keyword>
<feature type="compositionally biased region" description="Low complexity" evidence="1">
    <location>
        <begin position="74"/>
        <end position="93"/>
    </location>
</feature>
<feature type="region of interest" description="Disordered" evidence="1">
    <location>
        <begin position="155"/>
        <end position="258"/>
    </location>
</feature>
<sequence>MAPKSAKGDKKSQSAAAETDKTAAEETVKSKSAELTAESDTKSKDESTESKDTDADVAGSGGSDSNANAKSDADISSATAATTTTATSTTGATEGDGEGEDGKPPAKPARPMSPHAEAQATLEEAFPGVEKSVIRAVLIASQYKLDPAFNALLAMNDPDFKPEDSFPVETDEPSAARPRGPDPKQLAEDEALARKLAAEYNRSAGSRQPPPPPLRRTSTANSGDYNSSSRVRQSTSSYSGRYDEPRPVENERSFFDDDLPEIKATFEKGFNETKTKVSNWMNNFRKKIDGEGGQPGIFGALGGTGNSPRSSYDNQYSYRRTSNDEYDNRQPPPRPARYNNGNRRVYDRDPDEINDDFQGVTLQDDVDEAAPPKPPRPSGESGRTGSANSTTATTTVKKTTTSTSTGTKGASEDSSKPPTTRPRAVSALGDDDPEEITKSFAPPPLSAAKLSSGTSGATAKWEPLKAVAPEPESDKDAFFIGDSDEDDDDDEPLATLKK</sequence>
<feature type="compositionally biased region" description="Polar residues" evidence="1">
    <location>
        <begin position="306"/>
        <end position="320"/>
    </location>
</feature>
<dbReference type="Pfam" id="PF02845">
    <property type="entry name" value="CUE"/>
    <property type="match status" value="1"/>
</dbReference>
<feature type="domain" description="CUE" evidence="2">
    <location>
        <begin position="114"/>
        <end position="157"/>
    </location>
</feature>
<dbReference type="GO" id="GO:0005737">
    <property type="term" value="C:cytoplasm"/>
    <property type="evidence" value="ECO:0007669"/>
    <property type="project" value="TreeGrafter"/>
</dbReference>
<gene>
    <name evidence="3" type="primary">CUE5</name>
    <name evidence="3" type="ORF">AWJ20_73</name>
</gene>
<evidence type="ECO:0000313" key="4">
    <source>
        <dbReference type="Proteomes" id="UP000189580"/>
    </source>
</evidence>
<feature type="compositionally biased region" description="Low complexity" evidence="1">
    <location>
        <begin position="227"/>
        <end position="239"/>
    </location>
</feature>
<dbReference type="Proteomes" id="UP000189580">
    <property type="component" value="Chromosome a"/>
</dbReference>
<feature type="compositionally biased region" description="Basic and acidic residues" evidence="1">
    <location>
        <begin position="179"/>
        <end position="197"/>
    </location>
</feature>
<reference evidence="3 4" key="1">
    <citation type="submission" date="2016-02" db="EMBL/GenBank/DDBJ databases">
        <title>Complete genome sequence and transcriptome regulation of the pentose utilising yeast Sugiyamaella lignohabitans.</title>
        <authorList>
            <person name="Bellasio M."/>
            <person name="Peymann A."/>
            <person name="Valli M."/>
            <person name="Sipitzky M."/>
            <person name="Graf A."/>
            <person name="Sauer M."/>
            <person name="Marx H."/>
            <person name="Mattanovich D."/>
        </authorList>
    </citation>
    <scope>NUCLEOTIDE SEQUENCE [LARGE SCALE GENOMIC DNA]</scope>
    <source>
        <strain evidence="3 4">CBS 10342</strain>
    </source>
</reference>
<dbReference type="GO" id="GO:0006511">
    <property type="term" value="P:ubiquitin-dependent protein catabolic process"/>
    <property type="evidence" value="ECO:0007669"/>
    <property type="project" value="TreeGrafter"/>
</dbReference>
<dbReference type="CDD" id="cd14372">
    <property type="entry name" value="CUE_Cue5p_like"/>
    <property type="match status" value="1"/>
</dbReference>
<dbReference type="AlphaFoldDB" id="A0A167CLD9"/>
<dbReference type="PANTHER" id="PTHR16461">
    <property type="entry name" value="TOLL-INTERACTING PROTEIN"/>
    <property type="match status" value="1"/>
</dbReference>
<feature type="compositionally biased region" description="Basic and acidic residues" evidence="1">
    <location>
        <begin position="39"/>
        <end position="54"/>
    </location>
</feature>
<dbReference type="InterPro" id="IPR003892">
    <property type="entry name" value="CUE"/>
</dbReference>
<dbReference type="FunFam" id="1.10.8.10:FF:000064">
    <property type="entry name" value="Similar to CUE domain-containing protein"/>
    <property type="match status" value="1"/>
</dbReference>
<dbReference type="InterPro" id="IPR041807">
    <property type="entry name" value="Cue5/Don1_CUE"/>
</dbReference>
<feature type="region of interest" description="Disordered" evidence="1">
    <location>
        <begin position="1"/>
        <end position="119"/>
    </location>
</feature>
<dbReference type="PROSITE" id="PS51140">
    <property type="entry name" value="CUE"/>
    <property type="match status" value="1"/>
</dbReference>
<feature type="compositionally biased region" description="Acidic residues" evidence="1">
    <location>
        <begin position="482"/>
        <end position="492"/>
    </location>
</feature>
<dbReference type="GO" id="GO:0043130">
    <property type="term" value="F:ubiquitin binding"/>
    <property type="evidence" value="ECO:0007669"/>
    <property type="project" value="InterPro"/>
</dbReference>
<organism evidence="3 4">
    <name type="scientific">Sugiyamaella lignohabitans</name>
    <dbReference type="NCBI Taxonomy" id="796027"/>
    <lineage>
        <taxon>Eukaryota</taxon>
        <taxon>Fungi</taxon>
        <taxon>Dikarya</taxon>
        <taxon>Ascomycota</taxon>
        <taxon>Saccharomycotina</taxon>
        <taxon>Dipodascomycetes</taxon>
        <taxon>Dipodascales</taxon>
        <taxon>Trichomonascaceae</taxon>
        <taxon>Sugiyamaella</taxon>
    </lineage>
</organism>
<feature type="compositionally biased region" description="Basic and acidic residues" evidence="1">
    <location>
        <begin position="1"/>
        <end position="32"/>
    </location>
</feature>
<feature type="compositionally biased region" description="Basic and acidic residues" evidence="1">
    <location>
        <begin position="241"/>
        <end position="258"/>
    </location>
</feature>